<dbReference type="InterPro" id="IPR014937">
    <property type="entry name" value="DUF1810"/>
</dbReference>
<reference evidence="2" key="1">
    <citation type="journal article" date="2019" name="Int. J. Syst. Evol. Microbiol.">
        <title>The Global Catalogue of Microorganisms (GCM) 10K type strain sequencing project: providing services to taxonomists for standard genome sequencing and annotation.</title>
        <authorList>
            <consortium name="The Broad Institute Genomics Platform"/>
            <consortium name="The Broad Institute Genome Sequencing Center for Infectious Disease"/>
            <person name="Wu L."/>
            <person name="Ma J."/>
        </authorList>
    </citation>
    <scope>NUCLEOTIDE SEQUENCE [LARGE SCALE GENOMIC DNA]</scope>
    <source>
        <strain evidence="2">JCM 17459</strain>
    </source>
</reference>
<dbReference type="SUPFAM" id="SSF140736">
    <property type="entry name" value="Rv1873-like"/>
    <property type="match status" value="1"/>
</dbReference>
<dbReference type="PIRSF" id="PIRSF008546">
    <property type="entry name" value="UCP008546"/>
    <property type="match status" value="1"/>
</dbReference>
<dbReference type="Gene3D" id="1.25.40.380">
    <property type="entry name" value="Protein of unknown function DUF1810"/>
    <property type="match status" value="1"/>
</dbReference>
<evidence type="ECO:0000313" key="1">
    <source>
        <dbReference type="EMBL" id="GAA4286551.1"/>
    </source>
</evidence>
<name>A0ABP8ERB1_9MICO</name>
<evidence type="ECO:0000313" key="2">
    <source>
        <dbReference type="Proteomes" id="UP001499841"/>
    </source>
</evidence>
<dbReference type="EMBL" id="BAABBA010000003">
    <property type="protein sequence ID" value="GAA4286551.1"/>
    <property type="molecule type" value="Genomic_DNA"/>
</dbReference>
<comment type="caution">
    <text evidence="1">The sequence shown here is derived from an EMBL/GenBank/DDBJ whole genome shotgun (WGS) entry which is preliminary data.</text>
</comment>
<dbReference type="RefSeq" id="WP_345038157.1">
    <property type="nucleotide sequence ID" value="NZ_BAABBA010000003.1"/>
</dbReference>
<proteinExistence type="predicted"/>
<organism evidence="1 2">
    <name type="scientific">Georgenia daeguensis</name>
    <dbReference type="NCBI Taxonomy" id="908355"/>
    <lineage>
        <taxon>Bacteria</taxon>
        <taxon>Bacillati</taxon>
        <taxon>Actinomycetota</taxon>
        <taxon>Actinomycetes</taxon>
        <taxon>Micrococcales</taxon>
        <taxon>Bogoriellaceae</taxon>
        <taxon>Georgenia</taxon>
    </lineage>
</organism>
<keyword evidence="2" id="KW-1185">Reference proteome</keyword>
<dbReference type="Pfam" id="PF08837">
    <property type="entry name" value="DUF1810"/>
    <property type="match status" value="1"/>
</dbReference>
<dbReference type="Proteomes" id="UP001499841">
    <property type="component" value="Unassembled WGS sequence"/>
</dbReference>
<sequence>MDDPYDLQRFVTAQDDGGTYDRALTELRRGRKTSHWMWFVLPQIAGLGNSPMARAYAVSSLDEARAYLGHPVLGPRLRECAEVVAASGAASAGELLGGVDAVKLRSSMTLFARADPGEPAFRRVLERYYDGLEDERTLELL</sequence>
<accession>A0ABP8ERB1</accession>
<protein>
    <submittedName>
        <fullName evidence="1">DUF1810 domain-containing protein</fullName>
    </submittedName>
</protein>
<dbReference type="InterPro" id="IPR036287">
    <property type="entry name" value="Rv1873-like_sf"/>
</dbReference>
<gene>
    <name evidence="1" type="ORF">GCM10022262_09100</name>
</gene>